<proteinExistence type="predicted"/>
<dbReference type="AlphaFoldDB" id="A0A0L0F7Z0"/>
<dbReference type="OrthoDB" id="417891at2759"/>
<keyword evidence="2" id="KW-1185">Reference proteome</keyword>
<organism evidence="1 2">
    <name type="scientific">Sphaeroforma arctica JP610</name>
    <dbReference type="NCBI Taxonomy" id="667725"/>
    <lineage>
        <taxon>Eukaryota</taxon>
        <taxon>Ichthyosporea</taxon>
        <taxon>Ichthyophonida</taxon>
        <taxon>Sphaeroforma</taxon>
    </lineage>
</organism>
<evidence type="ECO:0000313" key="2">
    <source>
        <dbReference type="Proteomes" id="UP000054560"/>
    </source>
</evidence>
<evidence type="ECO:0000313" key="1">
    <source>
        <dbReference type="EMBL" id="KNC72847.1"/>
    </source>
</evidence>
<sequence length="120" mass="13817">MLCKRAMLEMNDFLADYYSEDGTVIMTNHPGWCETEGLKPLLDQHAGYGSITFRDPRDDMLRMYYLCVAPGVHVLIDNRHHRAVNITQWRRTTDKIKSLVVDSTNLSMNGIWSKLVDQIG</sequence>
<name>A0A0L0F7Z0_9EUKA</name>
<dbReference type="GeneID" id="25915098"/>
<dbReference type="RefSeq" id="XP_014146749.1">
    <property type="nucleotide sequence ID" value="XM_014291274.1"/>
</dbReference>
<reference evidence="1 2" key="1">
    <citation type="submission" date="2011-02" db="EMBL/GenBank/DDBJ databases">
        <title>The Genome Sequence of Sphaeroforma arctica JP610.</title>
        <authorList>
            <consortium name="The Broad Institute Genome Sequencing Platform"/>
            <person name="Russ C."/>
            <person name="Cuomo C."/>
            <person name="Young S.K."/>
            <person name="Zeng Q."/>
            <person name="Gargeya S."/>
            <person name="Alvarado L."/>
            <person name="Berlin A."/>
            <person name="Chapman S.B."/>
            <person name="Chen Z."/>
            <person name="Freedman E."/>
            <person name="Gellesch M."/>
            <person name="Goldberg J."/>
            <person name="Griggs A."/>
            <person name="Gujja S."/>
            <person name="Heilman E."/>
            <person name="Heiman D."/>
            <person name="Howarth C."/>
            <person name="Mehta T."/>
            <person name="Neiman D."/>
            <person name="Pearson M."/>
            <person name="Roberts A."/>
            <person name="Saif S."/>
            <person name="Shea T."/>
            <person name="Shenoy N."/>
            <person name="Sisk P."/>
            <person name="Stolte C."/>
            <person name="Sykes S."/>
            <person name="White J."/>
            <person name="Yandava C."/>
            <person name="Burger G."/>
            <person name="Gray M.W."/>
            <person name="Holland P.W.H."/>
            <person name="King N."/>
            <person name="Lang F.B.F."/>
            <person name="Roger A.J."/>
            <person name="Ruiz-Trillo I."/>
            <person name="Haas B."/>
            <person name="Nusbaum C."/>
            <person name="Birren B."/>
        </authorList>
    </citation>
    <scope>NUCLEOTIDE SEQUENCE [LARGE SCALE GENOMIC DNA]</scope>
    <source>
        <strain evidence="1 2">JP610</strain>
    </source>
</reference>
<gene>
    <name evidence="1" type="ORF">SARC_14594</name>
</gene>
<dbReference type="EMBL" id="KQ246423">
    <property type="protein sequence ID" value="KNC72847.1"/>
    <property type="molecule type" value="Genomic_DNA"/>
</dbReference>
<protein>
    <submittedName>
        <fullName evidence="1">Uncharacterized protein</fullName>
    </submittedName>
</protein>
<accession>A0A0L0F7Z0</accession>
<dbReference type="Proteomes" id="UP000054560">
    <property type="component" value="Unassembled WGS sequence"/>
</dbReference>